<comment type="caution">
    <text evidence="2">The sequence shown here is derived from an EMBL/GenBank/DDBJ whole genome shotgun (WGS) entry which is preliminary data.</text>
</comment>
<proteinExistence type="predicted"/>
<reference evidence="2" key="1">
    <citation type="submission" date="2019-08" db="EMBL/GenBank/DDBJ databases">
        <title>The improved chromosome-level genome for the pearl oyster Pinctada fucata martensii using PacBio sequencing and Hi-C.</title>
        <authorList>
            <person name="Zheng Z."/>
        </authorList>
    </citation>
    <scope>NUCLEOTIDE SEQUENCE</scope>
    <source>
        <strain evidence="2">ZZ-2019</strain>
        <tissue evidence="2">Adductor muscle</tissue>
    </source>
</reference>
<dbReference type="PANTHER" id="PTHR19446">
    <property type="entry name" value="REVERSE TRANSCRIPTASES"/>
    <property type="match status" value="1"/>
</dbReference>
<dbReference type="InterPro" id="IPR000477">
    <property type="entry name" value="RT_dom"/>
</dbReference>
<dbReference type="EMBL" id="VSWD01000005">
    <property type="protein sequence ID" value="KAK3102589.1"/>
    <property type="molecule type" value="Genomic_DNA"/>
</dbReference>
<sequence>MVCVEIVRIHKVVTGSHDSQIDYILSTQENLVEGKNMQSRHPNNTSTHDPVYGTILLDISLENVHRTLDRVENQFERVKWDKVDRGKYCAELSKNLLCSEISKDSTANDILSAIETAINTSIQSCNELKQVKGHKKPKLISNNVLLLSKKSKKIFWEIKNFQGGEGGLQRLKLESKLAKKNLRRAQRKEQAEARHLLYQEIMESESHNQRLFYKLTKKQRSGPQMKLSRLFVNDVHLNTEDEIREGWAGYFEELSRPKIIETFDVEYKEQVETDMKCIQQTCEAQQDRSKLDLTHEHILEVVTKLKNGKSADENNITAESIKFGGSVLIDYLQILFGKIVSEKEIPEPFKCGIITPIYKKNNKPLEDPNSYRRITVSSIIGKIFEKIHLDSMESLLTSQQNDLQSGFTKNTSPVYAGLILTEALAEAMDTKQTLYAGFLDASKAFDVVWHDSMLRKLYIQGLEGTDWLLLKNWYTGMRSKVKWGGGYSSAFLESQGVRQGGIWSPTAYKMFINPALDLYETYHLGFKIGSVHLGSPTCADDELLLSTKYQELRTMVNIQETYANRERYTLSEAKSKVMVFNKMARTKEDSGYIELNNKELEIVDSYTHIGIERHSKVKAGDKGEAAVMIARKTIYSLMGAGFHGYNGVNPKVSIKMWAMYVKPRMLYGLESQILKRKDIDAINHYHKKVIKQLMHLPQRTADATVYILAGDIPIEGDLHIKILGQLGNIFRSNGVERKLAERQLAMKEGNIDTRKIRPTINI</sequence>
<evidence type="ECO:0000259" key="1">
    <source>
        <dbReference type="PROSITE" id="PS50878"/>
    </source>
</evidence>
<protein>
    <recommendedName>
        <fullName evidence="1">Reverse transcriptase domain-containing protein</fullName>
    </recommendedName>
</protein>
<feature type="domain" description="Reverse transcriptase" evidence="1">
    <location>
        <begin position="338"/>
        <end position="597"/>
    </location>
</feature>
<dbReference type="PROSITE" id="PS50878">
    <property type="entry name" value="RT_POL"/>
    <property type="match status" value="1"/>
</dbReference>
<accession>A0AA88YCM9</accession>
<dbReference type="Pfam" id="PF00078">
    <property type="entry name" value="RVT_1"/>
    <property type="match status" value="1"/>
</dbReference>
<organism evidence="2 3">
    <name type="scientific">Pinctada imbricata</name>
    <name type="common">Atlantic pearl-oyster</name>
    <name type="synonym">Pinctada martensii</name>
    <dbReference type="NCBI Taxonomy" id="66713"/>
    <lineage>
        <taxon>Eukaryota</taxon>
        <taxon>Metazoa</taxon>
        <taxon>Spiralia</taxon>
        <taxon>Lophotrochozoa</taxon>
        <taxon>Mollusca</taxon>
        <taxon>Bivalvia</taxon>
        <taxon>Autobranchia</taxon>
        <taxon>Pteriomorphia</taxon>
        <taxon>Pterioida</taxon>
        <taxon>Pterioidea</taxon>
        <taxon>Pteriidae</taxon>
        <taxon>Pinctada</taxon>
    </lineage>
</organism>
<dbReference type="Proteomes" id="UP001186944">
    <property type="component" value="Unassembled WGS sequence"/>
</dbReference>
<dbReference type="AlphaFoldDB" id="A0AA88YCM9"/>
<keyword evidence="3" id="KW-1185">Reference proteome</keyword>
<evidence type="ECO:0000313" key="2">
    <source>
        <dbReference type="EMBL" id="KAK3102589.1"/>
    </source>
</evidence>
<name>A0AA88YCM9_PINIB</name>
<gene>
    <name evidence="2" type="ORF">FSP39_012434</name>
</gene>
<dbReference type="CDD" id="cd01650">
    <property type="entry name" value="RT_nLTR_like"/>
    <property type="match status" value="1"/>
</dbReference>
<evidence type="ECO:0000313" key="3">
    <source>
        <dbReference type="Proteomes" id="UP001186944"/>
    </source>
</evidence>